<evidence type="ECO:0000313" key="5">
    <source>
        <dbReference type="EMBL" id="CAD1829600.1"/>
    </source>
</evidence>
<dbReference type="InterPro" id="IPR036514">
    <property type="entry name" value="SGNH_hydro_sf"/>
</dbReference>
<keyword evidence="4" id="KW-0732">Signal</keyword>
<accession>A0A6V7PFD9</accession>
<dbReference type="AlphaFoldDB" id="A0A6V7PFD9"/>
<evidence type="ECO:0000256" key="2">
    <source>
        <dbReference type="ARBA" id="ARBA00022801"/>
    </source>
</evidence>
<dbReference type="PANTHER" id="PTHR46020">
    <property type="entry name" value="OSJNBB0059K02.9 PROTEIN"/>
    <property type="match status" value="1"/>
</dbReference>
<dbReference type="Pfam" id="PF00657">
    <property type="entry name" value="Lipase_GDSL"/>
    <property type="match status" value="1"/>
</dbReference>
<gene>
    <name evidence="5" type="ORF">CB5_LOCUS12811</name>
</gene>
<protein>
    <recommendedName>
        <fullName evidence="6">GDSL esterase/lipase</fullName>
    </recommendedName>
</protein>
<dbReference type="EMBL" id="LR862130">
    <property type="protein sequence ID" value="CAD1829600.1"/>
    <property type="molecule type" value="Genomic_DNA"/>
</dbReference>
<dbReference type="Gene3D" id="3.40.50.1110">
    <property type="entry name" value="SGNH hydrolase"/>
    <property type="match status" value="1"/>
</dbReference>
<keyword evidence="3" id="KW-0443">Lipid metabolism</keyword>
<evidence type="ECO:0000256" key="4">
    <source>
        <dbReference type="SAM" id="SignalP"/>
    </source>
</evidence>
<dbReference type="SUPFAM" id="SSF52266">
    <property type="entry name" value="SGNH hydrolase"/>
    <property type="match status" value="1"/>
</dbReference>
<evidence type="ECO:0008006" key="6">
    <source>
        <dbReference type="Google" id="ProtNLM"/>
    </source>
</evidence>
<reference evidence="5" key="1">
    <citation type="submission" date="2020-07" db="EMBL/GenBank/DDBJ databases">
        <authorList>
            <person name="Lin J."/>
        </authorList>
    </citation>
    <scope>NUCLEOTIDE SEQUENCE</scope>
</reference>
<sequence length="359" mass="39423">MAISKLSLFSIYAIFLAFLLTAVQVSNAEKSSSDSGGGGGVGRYKKLFVFGDSYVDTGNLGKLGRDFARSWYYPYGITFPGKPSGRFSDGRVFTDFLAAFLGIRSPVPYKYRRAARSLLPHGMNFAVGGAGILDTDFHRHNLSAQITTFEQQVAQGVFPRSGLAVSLAFIFMSGNDFEDFAAHGGGVGTVGPFISKLMLNLKKGILRLRNLGVPKVLVTNMQPIGCTPERARAANYTDCDFAGNFAASLYAEALTAMISEVDPTNATVGVLNVFDPIKNAVNSEHAHGRKVFKHPRTPCCDRFYSDGYCGQIDKNGAYLFRLCENPEDHFYWDDVHLTQAGWAAVFEHLRDPIRRFLSQ</sequence>
<name>A0A6V7PFD9_ANACO</name>
<dbReference type="InterPro" id="IPR001087">
    <property type="entry name" value="GDSL"/>
</dbReference>
<organism evidence="5">
    <name type="scientific">Ananas comosus var. bracteatus</name>
    <name type="common">red pineapple</name>
    <dbReference type="NCBI Taxonomy" id="296719"/>
    <lineage>
        <taxon>Eukaryota</taxon>
        <taxon>Viridiplantae</taxon>
        <taxon>Streptophyta</taxon>
        <taxon>Embryophyta</taxon>
        <taxon>Tracheophyta</taxon>
        <taxon>Spermatophyta</taxon>
        <taxon>Magnoliopsida</taxon>
        <taxon>Liliopsida</taxon>
        <taxon>Poales</taxon>
        <taxon>Bromeliaceae</taxon>
        <taxon>Bromelioideae</taxon>
        <taxon>Ananas</taxon>
    </lineage>
</organism>
<evidence type="ECO:0000256" key="1">
    <source>
        <dbReference type="ARBA" id="ARBA00008668"/>
    </source>
</evidence>
<keyword evidence="2" id="KW-0378">Hydrolase</keyword>
<proteinExistence type="inferred from homology"/>
<comment type="similarity">
    <text evidence="1">Belongs to the 'GDSL' lipolytic enzyme family.</text>
</comment>
<evidence type="ECO:0000256" key="3">
    <source>
        <dbReference type="ARBA" id="ARBA00023098"/>
    </source>
</evidence>
<feature type="chain" id="PRO_5027743199" description="GDSL esterase/lipase" evidence="4">
    <location>
        <begin position="29"/>
        <end position="359"/>
    </location>
</feature>
<feature type="signal peptide" evidence="4">
    <location>
        <begin position="1"/>
        <end position="28"/>
    </location>
</feature>
<dbReference type="GO" id="GO:0016788">
    <property type="term" value="F:hydrolase activity, acting on ester bonds"/>
    <property type="evidence" value="ECO:0007669"/>
    <property type="project" value="InterPro"/>
</dbReference>
<dbReference type="GO" id="GO:0006629">
    <property type="term" value="P:lipid metabolic process"/>
    <property type="evidence" value="ECO:0007669"/>
    <property type="project" value="UniProtKB-KW"/>
</dbReference>
<dbReference type="PANTHER" id="PTHR46020:SF4">
    <property type="entry name" value="OS04G0650200 PROTEIN"/>
    <property type="match status" value="1"/>
</dbReference>